<dbReference type="EnsemblPlants" id="AVESA.00010b.r2.3CG0464720.1">
    <property type="protein sequence ID" value="AVESA.00010b.r2.3CG0464720.1.CDS.1"/>
    <property type="gene ID" value="AVESA.00010b.r2.3CG0464720"/>
</dbReference>
<name>A0ACD5VL99_AVESA</name>
<dbReference type="Proteomes" id="UP001732700">
    <property type="component" value="Chromosome 3C"/>
</dbReference>
<sequence length="80" mass="9205">MGSDRPKVIDYWQATARSPASSPKGLKTTIMLITWEIWKERNERVFDNKSSLPTEVMRRIKEEEKDWIIAGAKNLADLVG</sequence>
<evidence type="ECO:0000313" key="2">
    <source>
        <dbReference type="Proteomes" id="UP001732700"/>
    </source>
</evidence>
<evidence type="ECO:0000313" key="1">
    <source>
        <dbReference type="EnsemblPlants" id="AVESA.00010b.r2.3CG0464720.1.CDS.1"/>
    </source>
</evidence>
<organism evidence="1 2">
    <name type="scientific">Avena sativa</name>
    <name type="common">Oat</name>
    <dbReference type="NCBI Taxonomy" id="4498"/>
    <lineage>
        <taxon>Eukaryota</taxon>
        <taxon>Viridiplantae</taxon>
        <taxon>Streptophyta</taxon>
        <taxon>Embryophyta</taxon>
        <taxon>Tracheophyta</taxon>
        <taxon>Spermatophyta</taxon>
        <taxon>Magnoliopsida</taxon>
        <taxon>Liliopsida</taxon>
        <taxon>Poales</taxon>
        <taxon>Poaceae</taxon>
        <taxon>BOP clade</taxon>
        <taxon>Pooideae</taxon>
        <taxon>Poodae</taxon>
        <taxon>Poeae</taxon>
        <taxon>Poeae Chloroplast Group 1 (Aveneae type)</taxon>
        <taxon>Aveninae</taxon>
        <taxon>Avena</taxon>
    </lineage>
</organism>
<protein>
    <submittedName>
        <fullName evidence="1">Uncharacterized protein</fullName>
    </submittedName>
</protein>
<keyword evidence="2" id="KW-1185">Reference proteome</keyword>
<proteinExistence type="predicted"/>
<accession>A0ACD5VL99</accession>
<reference evidence="1" key="2">
    <citation type="submission" date="2025-09" db="UniProtKB">
        <authorList>
            <consortium name="EnsemblPlants"/>
        </authorList>
    </citation>
    <scope>IDENTIFICATION</scope>
</reference>
<reference evidence="1" key="1">
    <citation type="submission" date="2021-05" db="EMBL/GenBank/DDBJ databases">
        <authorList>
            <person name="Scholz U."/>
            <person name="Mascher M."/>
            <person name="Fiebig A."/>
        </authorList>
    </citation>
    <scope>NUCLEOTIDE SEQUENCE [LARGE SCALE GENOMIC DNA]</scope>
</reference>